<feature type="region of interest" description="Disordered" evidence="1">
    <location>
        <begin position="1"/>
        <end position="21"/>
    </location>
</feature>
<dbReference type="EMBL" id="MU004189">
    <property type="protein sequence ID" value="KAF2495447.1"/>
    <property type="molecule type" value="Genomic_DNA"/>
</dbReference>
<organism evidence="2 3">
    <name type="scientific">Lophium mytilinum</name>
    <dbReference type="NCBI Taxonomy" id="390894"/>
    <lineage>
        <taxon>Eukaryota</taxon>
        <taxon>Fungi</taxon>
        <taxon>Dikarya</taxon>
        <taxon>Ascomycota</taxon>
        <taxon>Pezizomycotina</taxon>
        <taxon>Dothideomycetes</taxon>
        <taxon>Pleosporomycetidae</taxon>
        <taxon>Mytilinidiales</taxon>
        <taxon>Mytilinidiaceae</taxon>
        <taxon>Lophium</taxon>
    </lineage>
</organism>
<keyword evidence="3" id="KW-1185">Reference proteome</keyword>
<accession>A0A6A6QWR4</accession>
<proteinExistence type="predicted"/>
<sequence length="353" mass="40779">MPLSLSGSLEAPREDFNRQPANTNSVQVLASEIDPFPLLITEVFKDDPPELPRSEIKAIFIYRHATTVIQQLPPELRMEVLKHMFRNHCDAKPRPKVDNTHEHWIEFRELGEFYHSHIKSEVLPDTSLEETDFGDWRWIHPRYTGLLAAEALQAVYETNPFRHSVVEVEHWLVSPRWHTIDVAPGRFVRDLSIHISPKDLDKISLRDVATRLTELPRLKHLTIYLGGINGGWKVLLHKLEDRKILADYLRNPLPIQILKQLRDTMVSRSVEVSVFMLSLSHWTHLISGLVQGGQGQDYVLMDIGFHLADERPPHSDMPVRQIGFTAWAMLQLLGGHMTENEFLRIEALLGYWT</sequence>
<evidence type="ECO:0000313" key="2">
    <source>
        <dbReference type="EMBL" id="KAF2495447.1"/>
    </source>
</evidence>
<protein>
    <submittedName>
        <fullName evidence="2">Uncharacterized protein</fullName>
    </submittedName>
</protein>
<gene>
    <name evidence="2" type="ORF">BU16DRAFT_539403</name>
</gene>
<name>A0A6A6QWR4_9PEZI</name>
<evidence type="ECO:0000313" key="3">
    <source>
        <dbReference type="Proteomes" id="UP000799750"/>
    </source>
</evidence>
<evidence type="ECO:0000256" key="1">
    <source>
        <dbReference type="SAM" id="MobiDB-lite"/>
    </source>
</evidence>
<dbReference type="Proteomes" id="UP000799750">
    <property type="component" value="Unassembled WGS sequence"/>
</dbReference>
<dbReference type="AlphaFoldDB" id="A0A6A6QWR4"/>
<reference evidence="2" key="1">
    <citation type="journal article" date="2020" name="Stud. Mycol.">
        <title>101 Dothideomycetes genomes: a test case for predicting lifestyles and emergence of pathogens.</title>
        <authorList>
            <person name="Haridas S."/>
            <person name="Albert R."/>
            <person name="Binder M."/>
            <person name="Bloem J."/>
            <person name="Labutti K."/>
            <person name="Salamov A."/>
            <person name="Andreopoulos B."/>
            <person name="Baker S."/>
            <person name="Barry K."/>
            <person name="Bills G."/>
            <person name="Bluhm B."/>
            <person name="Cannon C."/>
            <person name="Castanera R."/>
            <person name="Culley D."/>
            <person name="Daum C."/>
            <person name="Ezra D."/>
            <person name="Gonzalez J."/>
            <person name="Henrissat B."/>
            <person name="Kuo A."/>
            <person name="Liang C."/>
            <person name="Lipzen A."/>
            <person name="Lutzoni F."/>
            <person name="Magnuson J."/>
            <person name="Mondo S."/>
            <person name="Nolan M."/>
            <person name="Ohm R."/>
            <person name="Pangilinan J."/>
            <person name="Park H.-J."/>
            <person name="Ramirez L."/>
            <person name="Alfaro M."/>
            <person name="Sun H."/>
            <person name="Tritt A."/>
            <person name="Yoshinaga Y."/>
            <person name="Zwiers L.-H."/>
            <person name="Turgeon B."/>
            <person name="Goodwin S."/>
            <person name="Spatafora J."/>
            <person name="Crous P."/>
            <person name="Grigoriev I."/>
        </authorList>
    </citation>
    <scope>NUCLEOTIDE SEQUENCE</scope>
    <source>
        <strain evidence="2">CBS 269.34</strain>
    </source>
</reference>